<dbReference type="InterPro" id="IPR011527">
    <property type="entry name" value="ABC1_TM_dom"/>
</dbReference>
<dbReference type="InterPro" id="IPR017871">
    <property type="entry name" value="ABC_transporter-like_CS"/>
</dbReference>
<organism evidence="10 11">
    <name type="scientific">Sporosarcina ureae</name>
    <dbReference type="NCBI Taxonomy" id="1571"/>
    <lineage>
        <taxon>Bacteria</taxon>
        <taxon>Bacillati</taxon>
        <taxon>Bacillota</taxon>
        <taxon>Bacilli</taxon>
        <taxon>Bacillales</taxon>
        <taxon>Caryophanaceae</taxon>
        <taxon>Sporosarcina</taxon>
    </lineage>
</organism>
<keyword evidence="2 7" id="KW-0812">Transmembrane</keyword>
<dbReference type="RefSeq" id="WP_029052933.1">
    <property type="nucleotide sequence ID" value="NZ_CP015108.1"/>
</dbReference>
<dbReference type="EMBL" id="CP015108">
    <property type="protein sequence ID" value="ARF13212.1"/>
    <property type="molecule type" value="Genomic_DNA"/>
</dbReference>
<dbReference type="NCBIfam" id="TIGR02868">
    <property type="entry name" value="CydC"/>
    <property type="match status" value="1"/>
</dbReference>
<dbReference type="PROSITE" id="PS00211">
    <property type="entry name" value="ABC_TRANSPORTER_1"/>
    <property type="match status" value="1"/>
</dbReference>
<evidence type="ECO:0000256" key="3">
    <source>
        <dbReference type="ARBA" id="ARBA00022741"/>
    </source>
</evidence>
<evidence type="ECO:0000256" key="5">
    <source>
        <dbReference type="ARBA" id="ARBA00022989"/>
    </source>
</evidence>
<keyword evidence="6 7" id="KW-0472">Membrane</keyword>
<sequence>MNLYQQHILPYARKYNKTILSTILLGTLTILSAAMLTFTSGYLISRTSERPETILLVYIPIVAVRTFGISRAALRYVERLLGHNAVLKIIADMRVQLYHVLEPQALFIRSRFQTGDLLGALADDIEHLQDVYIRTLFPTVIGLFLFSFSVIVLAVYDWKFALIMALLLAIVTFVYPMLSLYMMKKNQLQSKKLHSQLYNTMTEGIFGLRDWIISGRKEQFLASFREESHASHAVDKKLAYWQQSRTMQLQIFSGLLVLVVGIWAGQQAATGSLAPTYIAAFTLVTLPILEGLIPVSFAIERLPAYEASLQRIDTIHQQNTAEEQIAMELGSVDEAFIVLDNVSYRYEGQEENAVQNISLAIQPGEKVAVLGKSGAGKSTLIQLLVGTVQPTSGQVHVNERSASLYGDSIYEIMSVLNQKPYLFATTVLNNIKLGDASATLEDVQLVAEQVGLYEYLKLLPEGLNTQMEETGQRFSGGERQRIALARILLKQTPVVILDEPTVGLDPVTEHSLVETLHHSLEGKTVVWITHHLMGMEKMDRIIFMDHGEVIMNGTHKELLATNERYRQLYALDQGI</sequence>
<dbReference type="PANTHER" id="PTHR24221:SF653">
    <property type="entry name" value="TRANSPORT ATP-BINDING PROTEIN CYDC"/>
    <property type="match status" value="1"/>
</dbReference>
<feature type="domain" description="ABC transporter" evidence="8">
    <location>
        <begin position="337"/>
        <end position="571"/>
    </location>
</feature>
<dbReference type="InterPro" id="IPR039421">
    <property type="entry name" value="Type_1_exporter"/>
</dbReference>
<keyword evidence="4 10" id="KW-0067">ATP-binding</keyword>
<evidence type="ECO:0000256" key="1">
    <source>
        <dbReference type="ARBA" id="ARBA00004651"/>
    </source>
</evidence>
<evidence type="ECO:0000313" key="10">
    <source>
        <dbReference type="EMBL" id="ARF13212.1"/>
    </source>
</evidence>
<feature type="domain" description="ABC transmembrane type-1" evidence="9">
    <location>
        <begin position="23"/>
        <end position="304"/>
    </location>
</feature>
<evidence type="ECO:0000256" key="2">
    <source>
        <dbReference type="ARBA" id="ARBA00022692"/>
    </source>
</evidence>
<dbReference type="SMART" id="SM00382">
    <property type="entry name" value="AAA"/>
    <property type="match status" value="1"/>
</dbReference>
<name>A0ABM6JSV5_SPOUR</name>
<feature type="transmembrane region" description="Helical" evidence="7">
    <location>
        <begin position="55"/>
        <end position="74"/>
    </location>
</feature>
<dbReference type="CDD" id="cd03247">
    <property type="entry name" value="ABCC_cytochrome_bd"/>
    <property type="match status" value="1"/>
</dbReference>
<keyword evidence="11" id="KW-1185">Reference proteome</keyword>
<dbReference type="Gene3D" id="1.20.1560.10">
    <property type="entry name" value="ABC transporter type 1, transmembrane domain"/>
    <property type="match status" value="1"/>
</dbReference>
<dbReference type="InterPro" id="IPR027417">
    <property type="entry name" value="P-loop_NTPase"/>
</dbReference>
<dbReference type="SUPFAM" id="SSF90123">
    <property type="entry name" value="ABC transporter transmembrane region"/>
    <property type="match status" value="1"/>
</dbReference>
<dbReference type="Pfam" id="PF00005">
    <property type="entry name" value="ABC_tran"/>
    <property type="match status" value="1"/>
</dbReference>
<protein>
    <submittedName>
        <fullName evidence="10">Amino acid ABC transporter ATP-binding protein</fullName>
    </submittedName>
</protein>
<feature type="transmembrane region" description="Helical" evidence="7">
    <location>
        <begin position="20"/>
        <end position="43"/>
    </location>
</feature>
<dbReference type="InterPro" id="IPR014223">
    <property type="entry name" value="ABC_CydC/D"/>
</dbReference>
<evidence type="ECO:0000259" key="9">
    <source>
        <dbReference type="PROSITE" id="PS50929"/>
    </source>
</evidence>
<dbReference type="Gene3D" id="3.40.50.300">
    <property type="entry name" value="P-loop containing nucleotide triphosphate hydrolases"/>
    <property type="match status" value="1"/>
</dbReference>
<feature type="transmembrane region" description="Helical" evidence="7">
    <location>
        <begin position="277"/>
        <end position="299"/>
    </location>
</feature>
<dbReference type="SUPFAM" id="SSF52540">
    <property type="entry name" value="P-loop containing nucleoside triphosphate hydrolases"/>
    <property type="match status" value="1"/>
</dbReference>
<evidence type="ECO:0000259" key="8">
    <source>
        <dbReference type="PROSITE" id="PS50893"/>
    </source>
</evidence>
<feature type="transmembrane region" description="Helical" evidence="7">
    <location>
        <begin position="136"/>
        <end position="156"/>
    </location>
</feature>
<dbReference type="PROSITE" id="PS50929">
    <property type="entry name" value="ABC_TM1F"/>
    <property type="match status" value="1"/>
</dbReference>
<reference evidence="10 11" key="1">
    <citation type="submission" date="2016-04" db="EMBL/GenBank/DDBJ databases">
        <title>Comparative Genomics and Epigenetics of Sporosarcina ureae.</title>
        <authorList>
            <person name="Oliver A.S."/>
            <person name="Cooper K.K."/>
        </authorList>
    </citation>
    <scope>NUCLEOTIDE SEQUENCE [LARGE SCALE GENOMIC DNA]</scope>
    <source>
        <strain evidence="10 11">S204</strain>
    </source>
</reference>
<dbReference type="GO" id="GO:0005524">
    <property type="term" value="F:ATP binding"/>
    <property type="evidence" value="ECO:0007669"/>
    <property type="project" value="UniProtKB-KW"/>
</dbReference>
<feature type="transmembrane region" description="Helical" evidence="7">
    <location>
        <begin position="162"/>
        <end position="183"/>
    </location>
</feature>
<evidence type="ECO:0000313" key="11">
    <source>
        <dbReference type="Proteomes" id="UP000192486"/>
    </source>
</evidence>
<dbReference type="PROSITE" id="PS50893">
    <property type="entry name" value="ABC_TRANSPORTER_2"/>
    <property type="match status" value="1"/>
</dbReference>
<dbReference type="PANTHER" id="PTHR24221">
    <property type="entry name" value="ATP-BINDING CASSETTE SUB-FAMILY B"/>
    <property type="match status" value="1"/>
</dbReference>
<evidence type="ECO:0000256" key="4">
    <source>
        <dbReference type="ARBA" id="ARBA00022840"/>
    </source>
</evidence>
<dbReference type="InterPro" id="IPR036640">
    <property type="entry name" value="ABC1_TM_sf"/>
</dbReference>
<evidence type="ECO:0000256" key="6">
    <source>
        <dbReference type="ARBA" id="ARBA00023136"/>
    </source>
</evidence>
<evidence type="ECO:0000256" key="7">
    <source>
        <dbReference type="SAM" id="Phobius"/>
    </source>
</evidence>
<comment type="subcellular location">
    <subcellularLocation>
        <location evidence="1">Cell membrane</location>
        <topology evidence="1">Multi-pass membrane protein</topology>
    </subcellularLocation>
</comment>
<dbReference type="Pfam" id="PF00664">
    <property type="entry name" value="ABC_membrane"/>
    <property type="match status" value="1"/>
</dbReference>
<keyword evidence="5 7" id="KW-1133">Transmembrane helix</keyword>
<gene>
    <name evidence="10" type="ORF">SporoS204_02860</name>
</gene>
<feature type="transmembrane region" description="Helical" evidence="7">
    <location>
        <begin position="246"/>
        <end position="265"/>
    </location>
</feature>
<keyword evidence="3" id="KW-0547">Nucleotide-binding</keyword>
<accession>A0ABM6JSV5</accession>
<dbReference type="Proteomes" id="UP000192486">
    <property type="component" value="Chromosome"/>
</dbReference>
<dbReference type="InterPro" id="IPR003593">
    <property type="entry name" value="AAA+_ATPase"/>
</dbReference>
<dbReference type="InterPro" id="IPR003439">
    <property type="entry name" value="ABC_transporter-like_ATP-bd"/>
</dbReference>
<proteinExistence type="predicted"/>